<feature type="compositionally biased region" description="Basic and acidic residues" evidence="1">
    <location>
        <begin position="40"/>
        <end position="49"/>
    </location>
</feature>
<comment type="caution">
    <text evidence="2">The sequence shown here is derived from an EMBL/GenBank/DDBJ whole genome shotgun (WGS) entry which is preliminary data.</text>
</comment>
<evidence type="ECO:0000313" key="3">
    <source>
        <dbReference type="Proteomes" id="UP000003082"/>
    </source>
</evidence>
<feature type="region of interest" description="Disordered" evidence="1">
    <location>
        <begin position="28"/>
        <end position="49"/>
    </location>
</feature>
<reference evidence="2 3" key="1">
    <citation type="submission" date="2008-08" db="EMBL/GenBank/DDBJ databases">
        <authorList>
            <person name="Madupu R."/>
            <person name="Durkin A.S."/>
            <person name="Torralba M."/>
            <person name="Methe B."/>
            <person name="Sutton G.G."/>
            <person name="Strausberg R.L."/>
            <person name="Nelson K.E."/>
        </authorList>
    </citation>
    <scope>NUCLEOTIDE SEQUENCE [LARGE SCALE GENOMIC DNA]</scope>
    <source>
        <strain evidence="2 3">RM3267</strain>
    </source>
</reference>
<sequence length="49" mass="5659">MNKCEKINQFFNAANALTKANENSFKLFTPPTNATKRNLKIKEKNESRD</sequence>
<name>B9CY86_CAMRE</name>
<accession>B9CY86</accession>
<protein>
    <submittedName>
        <fullName evidence="2">Uncharacterized protein</fullName>
    </submittedName>
</protein>
<keyword evidence="3" id="KW-1185">Reference proteome</keyword>
<dbReference type="EMBL" id="ACFU01000001">
    <property type="protein sequence ID" value="EEF15301.1"/>
    <property type="molecule type" value="Genomic_DNA"/>
</dbReference>
<evidence type="ECO:0000256" key="1">
    <source>
        <dbReference type="SAM" id="MobiDB-lite"/>
    </source>
</evidence>
<proteinExistence type="predicted"/>
<evidence type="ECO:0000313" key="2">
    <source>
        <dbReference type="EMBL" id="EEF15301.1"/>
    </source>
</evidence>
<dbReference type="AlphaFoldDB" id="B9CY86"/>
<gene>
    <name evidence="2" type="ORF">CAMRE0001_0291</name>
</gene>
<dbReference type="Proteomes" id="UP000003082">
    <property type="component" value="Unassembled WGS sequence"/>
</dbReference>
<organism evidence="2 3">
    <name type="scientific">Campylobacter rectus RM3267</name>
    <dbReference type="NCBI Taxonomy" id="553218"/>
    <lineage>
        <taxon>Bacteria</taxon>
        <taxon>Pseudomonadati</taxon>
        <taxon>Campylobacterota</taxon>
        <taxon>Epsilonproteobacteria</taxon>
        <taxon>Campylobacterales</taxon>
        <taxon>Campylobacteraceae</taxon>
        <taxon>Campylobacter</taxon>
    </lineage>
</organism>
<dbReference type="eggNOG" id="ENOG5030137">
    <property type="taxonomic scope" value="Bacteria"/>
</dbReference>